<evidence type="ECO:0000313" key="4">
    <source>
        <dbReference type="EMBL" id="PSN83110.1"/>
    </source>
</evidence>
<evidence type="ECO:0000259" key="3">
    <source>
        <dbReference type="Pfam" id="PF13840"/>
    </source>
</evidence>
<proteinExistence type="inferred from homology"/>
<reference evidence="4 5" key="1">
    <citation type="submission" date="2017-04" db="EMBL/GenBank/DDBJ databases">
        <title>Novel microbial lineages endemic to geothermal iron-oxide mats fill important gaps in the evolutionary history of Archaea.</title>
        <authorList>
            <person name="Jay Z.J."/>
            <person name="Beam J.P."/>
            <person name="Dlakic M."/>
            <person name="Rusch D.B."/>
            <person name="Kozubal M.A."/>
            <person name="Inskeep W.P."/>
        </authorList>
    </citation>
    <scope>NUCLEOTIDE SEQUENCE [LARGE SCALE GENOMIC DNA]</scope>
    <source>
        <strain evidence="4">OSP_D</strain>
    </source>
</reference>
<dbReference type="InterPro" id="IPR045865">
    <property type="entry name" value="ACT-like_dom_sf"/>
</dbReference>
<dbReference type="AlphaFoldDB" id="A0A2R6A9M3"/>
<evidence type="ECO:0008006" key="6">
    <source>
        <dbReference type="Google" id="ProtNLM"/>
    </source>
</evidence>
<feature type="domain" description="Aspartate/glutamate/uridylate kinase" evidence="2">
    <location>
        <begin position="24"/>
        <end position="252"/>
    </location>
</feature>
<dbReference type="PANTHER" id="PTHR21499:SF70">
    <property type="entry name" value="ASPARTOKINASE"/>
    <property type="match status" value="1"/>
</dbReference>
<dbReference type="Pfam" id="PF13840">
    <property type="entry name" value="ACT_7"/>
    <property type="match status" value="1"/>
</dbReference>
<feature type="domain" description="CASTOR ACT" evidence="3">
    <location>
        <begin position="348"/>
        <end position="408"/>
    </location>
</feature>
<evidence type="ECO:0000256" key="1">
    <source>
        <dbReference type="ARBA" id="ARBA00010122"/>
    </source>
</evidence>
<dbReference type="GO" id="GO:0009089">
    <property type="term" value="P:lysine biosynthetic process via diaminopimelate"/>
    <property type="evidence" value="ECO:0007669"/>
    <property type="project" value="TreeGrafter"/>
</dbReference>
<dbReference type="SUPFAM" id="SSF55021">
    <property type="entry name" value="ACT-like"/>
    <property type="match status" value="1"/>
</dbReference>
<dbReference type="CDD" id="cd04868">
    <property type="entry name" value="ACT_AK-like"/>
    <property type="match status" value="1"/>
</dbReference>
<evidence type="ECO:0000259" key="2">
    <source>
        <dbReference type="Pfam" id="PF00696"/>
    </source>
</evidence>
<dbReference type="GO" id="GO:0009090">
    <property type="term" value="P:homoserine biosynthetic process"/>
    <property type="evidence" value="ECO:0007669"/>
    <property type="project" value="TreeGrafter"/>
</dbReference>
<organism evidence="4 5">
    <name type="scientific">Candidatus Marsarchaeota G1 archaeon OSP_D</name>
    <dbReference type="NCBI Taxonomy" id="1978155"/>
    <lineage>
        <taxon>Archaea</taxon>
        <taxon>Candidatus Marsarchaeota</taxon>
        <taxon>Candidatus Marsarchaeota group 1</taxon>
    </lineage>
</organism>
<protein>
    <recommendedName>
        <fullName evidence="6">Aspartate kinase</fullName>
    </recommendedName>
</protein>
<dbReference type="CDD" id="cd04234">
    <property type="entry name" value="AAK_AK"/>
    <property type="match status" value="1"/>
</dbReference>
<comment type="caution">
    <text evidence="4">The sequence shown here is derived from an EMBL/GenBank/DDBJ whole genome shotgun (WGS) entry which is preliminary data.</text>
</comment>
<evidence type="ECO:0000313" key="5">
    <source>
        <dbReference type="Proteomes" id="UP000240880"/>
    </source>
</evidence>
<dbReference type="Proteomes" id="UP000240880">
    <property type="component" value="Unassembled WGS sequence"/>
</dbReference>
<dbReference type="InterPro" id="IPR001048">
    <property type="entry name" value="Asp/Glu/Uridylate_kinase"/>
</dbReference>
<dbReference type="Pfam" id="PF00696">
    <property type="entry name" value="AA_kinase"/>
    <property type="match status" value="1"/>
</dbReference>
<dbReference type="Gene3D" id="3.30.2130.10">
    <property type="entry name" value="VC0802-like"/>
    <property type="match status" value="1"/>
</dbReference>
<comment type="similarity">
    <text evidence="1">Belongs to the aspartokinase family.</text>
</comment>
<dbReference type="SUPFAM" id="SSF53633">
    <property type="entry name" value="Carbamate kinase-like"/>
    <property type="match status" value="1"/>
</dbReference>
<dbReference type="EMBL" id="NEXC01000036">
    <property type="protein sequence ID" value="PSN83110.1"/>
    <property type="molecule type" value="Genomic_DNA"/>
</dbReference>
<dbReference type="Gene3D" id="3.40.1160.10">
    <property type="entry name" value="Acetylglutamate kinase-like"/>
    <property type="match status" value="1"/>
</dbReference>
<dbReference type="InterPro" id="IPR027795">
    <property type="entry name" value="CASTOR_ACT_dom"/>
</dbReference>
<dbReference type="GO" id="GO:0004072">
    <property type="term" value="F:aspartate kinase activity"/>
    <property type="evidence" value="ECO:0007669"/>
    <property type="project" value="TreeGrafter"/>
</dbReference>
<name>A0A2R6A9M3_9ARCH</name>
<sequence length="419" mass="45391">MRLTETQQKFWKFQKGGFVLQRGLVVLKLGGSVFADSSSMKRAARFVSELCKEKRVVVVVSALKGVTDELLSTAHTLCDEPPADALAQIVAMGERTSARLFCLSLLAHGVKAVLVDVDTPYWPIITNEDYMDADPILEKSVERCRRNITPLIESGNVPVIAGFIGLSEKGEVTTLGRGGSDTTATLLGFALGAEEVVLIKDVSGVHSADPKRVTEAKKVERLTIRELEELASSGAKVVHEKALKFVRGFRLRITSLSEGLSGGTLVEPDSTGITGVRDEGVEISVVSFVGLQNGNSHQRILSLLHELGLMPVALSFSPNSVWAYVSGSLKEREFHTLVENGSIKAFSIKRGLKCINVEGVGLMEEVGVLEKITTPLSTNRVNIYGLATHGNTIKLFVSEKDVERSMNLILDSLGFKKGE</sequence>
<accession>A0A2R6A9M3</accession>
<dbReference type="InterPro" id="IPR036393">
    <property type="entry name" value="AceGlu_kinase-like_sf"/>
</dbReference>
<dbReference type="GO" id="GO:0005829">
    <property type="term" value="C:cytosol"/>
    <property type="evidence" value="ECO:0007669"/>
    <property type="project" value="TreeGrafter"/>
</dbReference>
<dbReference type="PANTHER" id="PTHR21499">
    <property type="entry name" value="ASPARTATE KINASE"/>
    <property type="match status" value="1"/>
</dbReference>
<gene>
    <name evidence="4" type="ORF">B9Q01_05875</name>
</gene>